<evidence type="ECO:0000259" key="4">
    <source>
        <dbReference type="Pfam" id="PF13458"/>
    </source>
</evidence>
<dbReference type="InterPro" id="IPR006311">
    <property type="entry name" value="TAT_signal"/>
</dbReference>
<keyword evidence="6" id="KW-1185">Reference proteome</keyword>
<keyword evidence="3" id="KW-0813">Transport</keyword>
<dbReference type="PANTHER" id="PTHR30483">
    <property type="entry name" value="LEUCINE-SPECIFIC-BINDING PROTEIN"/>
    <property type="match status" value="1"/>
</dbReference>
<dbReference type="Pfam" id="PF13458">
    <property type="entry name" value="Peripla_BP_6"/>
    <property type="match status" value="1"/>
</dbReference>
<comment type="similarity">
    <text evidence="1">Belongs to the leucine-binding protein family.</text>
</comment>
<proteinExistence type="inferred from homology"/>
<evidence type="ECO:0000313" key="6">
    <source>
        <dbReference type="Proteomes" id="UP000193224"/>
    </source>
</evidence>
<sequence length="439" mass="46882">MSNHSKNNQTRRGFLKGAGVTAGSAAMLSGLNQSAQAQSSDPVVIGCPAPLTGIVAADGIEFQRGLEMARDEINEMGGILGRPVEVVTVDTESKGDDVVIQAAQRLIDKDNASAIITGYNLETGTALHDVVADAGVIAMHSNTVAVHDELVKSDPDRFWGTIQYDPPETMYGEGFLKFIKDLEDNGEFKRPNNKIAIVTGPGTYSINIANAMNGGAAAFGYEVSLFETVKVPVTDWGPTLAKLRADPPAIIAITHFYTQDQAQFMNQFMTDPTDSLVYLQYGASLAAFRDIAGDNSVGSIYATVIGALQDEIGTGFADAYKGRFGDNASPNGGGQTYQALHAYALAAALAGGAGAPYEEDQNRVVADRLKSLIYRGPMGTMRIRPDTLSAYSYPTETNDPSLGMPHIFSQVHDKAKDGVLIAPSPYERGNFQLPPWMKS</sequence>
<protein>
    <submittedName>
        <fullName evidence="5">Leucine-, isoleucine-, valine-, threonine-, and alanine-binding protein</fullName>
    </submittedName>
</protein>
<dbReference type="NCBIfam" id="TIGR01409">
    <property type="entry name" value="TAT_signal_seq"/>
    <property type="match status" value="1"/>
</dbReference>
<dbReference type="PROSITE" id="PS51318">
    <property type="entry name" value="TAT"/>
    <property type="match status" value="1"/>
</dbReference>
<evidence type="ECO:0000256" key="2">
    <source>
        <dbReference type="ARBA" id="ARBA00022729"/>
    </source>
</evidence>
<feature type="domain" description="Leucine-binding protein" evidence="4">
    <location>
        <begin position="42"/>
        <end position="385"/>
    </location>
</feature>
<dbReference type="AlphaFoldDB" id="A0A1X7BXW2"/>
<dbReference type="OrthoDB" id="9803275at2"/>
<dbReference type="InterPro" id="IPR028082">
    <property type="entry name" value="Peripla_BP_I"/>
</dbReference>
<dbReference type="RefSeq" id="WP_085802437.1">
    <property type="nucleotide sequence ID" value="NZ_FWXB01000029.1"/>
</dbReference>
<dbReference type="Proteomes" id="UP000193224">
    <property type="component" value="Unassembled WGS sequence"/>
</dbReference>
<evidence type="ECO:0000313" key="5">
    <source>
        <dbReference type="EMBL" id="SMC14546.1"/>
    </source>
</evidence>
<dbReference type="InterPro" id="IPR028081">
    <property type="entry name" value="Leu-bd"/>
</dbReference>
<accession>A0A1X7BXW2</accession>
<dbReference type="InterPro" id="IPR019546">
    <property type="entry name" value="TAT_signal_bac_arc"/>
</dbReference>
<dbReference type="Gene3D" id="3.40.50.2300">
    <property type="match status" value="2"/>
</dbReference>
<dbReference type="EMBL" id="FWXB01000029">
    <property type="protein sequence ID" value="SMC14546.1"/>
    <property type="molecule type" value="Genomic_DNA"/>
</dbReference>
<dbReference type="SUPFAM" id="SSF53822">
    <property type="entry name" value="Periplasmic binding protein-like I"/>
    <property type="match status" value="1"/>
</dbReference>
<keyword evidence="2" id="KW-0732">Signal</keyword>
<keyword evidence="3" id="KW-0029">Amino-acid transport</keyword>
<organism evidence="5 6">
    <name type="scientific">Roseovarius aestuarii</name>
    <dbReference type="NCBI Taxonomy" id="475083"/>
    <lineage>
        <taxon>Bacteria</taxon>
        <taxon>Pseudomonadati</taxon>
        <taxon>Pseudomonadota</taxon>
        <taxon>Alphaproteobacteria</taxon>
        <taxon>Rhodobacterales</taxon>
        <taxon>Roseobacteraceae</taxon>
        <taxon>Roseovarius</taxon>
    </lineage>
</organism>
<dbReference type="InterPro" id="IPR051010">
    <property type="entry name" value="BCAA_transport"/>
</dbReference>
<dbReference type="GO" id="GO:0006865">
    <property type="term" value="P:amino acid transport"/>
    <property type="evidence" value="ECO:0007669"/>
    <property type="project" value="UniProtKB-KW"/>
</dbReference>
<reference evidence="5 6" key="1">
    <citation type="submission" date="2017-03" db="EMBL/GenBank/DDBJ databases">
        <authorList>
            <person name="Afonso C.L."/>
            <person name="Miller P.J."/>
            <person name="Scott M.A."/>
            <person name="Spackman E."/>
            <person name="Goraichik I."/>
            <person name="Dimitrov K.M."/>
            <person name="Suarez D.L."/>
            <person name="Swayne D.E."/>
        </authorList>
    </citation>
    <scope>NUCLEOTIDE SEQUENCE [LARGE SCALE GENOMIC DNA]</scope>
    <source>
        <strain evidence="5 6">CECT 7745</strain>
    </source>
</reference>
<gene>
    <name evidence="5" type="primary">braC_2</name>
    <name evidence="5" type="ORF">ROA7745_04414</name>
</gene>
<evidence type="ECO:0000256" key="3">
    <source>
        <dbReference type="ARBA" id="ARBA00022970"/>
    </source>
</evidence>
<evidence type="ECO:0000256" key="1">
    <source>
        <dbReference type="ARBA" id="ARBA00010062"/>
    </source>
</evidence>
<name>A0A1X7BXW2_9RHOB</name>